<dbReference type="Proteomes" id="UP001281761">
    <property type="component" value="Unassembled WGS sequence"/>
</dbReference>
<gene>
    <name evidence="1" type="ORF">BLNAU_20481</name>
</gene>
<protein>
    <submittedName>
        <fullName evidence="1">Uncharacterized protein</fullName>
    </submittedName>
</protein>
<keyword evidence="2" id="KW-1185">Reference proteome</keyword>
<reference evidence="1 2" key="1">
    <citation type="journal article" date="2022" name="bioRxiv">
        <title>Genomics of Preaxostyla Flagellates Illuminates Evolutionary Transitions and the Path Towards Mitochondrial Loss.</title>
        <authorList>
            <person name="Novak L.V.F."/>
            <person name="Treitli S.C."/>
            <person name="Pyrih J."/>
            <person name="Halakuc P."/>
            <person name="Pipaliya S.V."/>
            <person name="Vacek V."/>
            <person name="Brzon O."/>
            <person name="Soukal P."/>
            <person name="Eme L."/>
            <person name="Dacks J.B."/>
            <person name="Karnkowska A."/>
            <person name="Elias M."/>
            <person name="Hampl V."/>
        </authorList>
    </citation>
    <scope>NUCLEOTIDE SEQUENCE [LARGE SCALE GENOMIC DNA]</scope>
    <source>
        <strain evidence="1">NAU3</strain>
        <tissue evidence="1">Gut</tissue>
    </source>
</reference>
<comment type="caution">
    <text evidence="1">The sequence shown here is derived from an EMBL/GenBank/DDBJ whole genome shotgun (WGS) entry which is preliminary data.</text>
</comment>
<sequence length="427" mass="46283">MGGTNCVAPQHTVTVNNKATEVPFEVSFVFDTSETSSHTEYIWIEEGMATQTLTTQPSLPQLCRLPQARCDSGGTGQGHRGNRHVVVPLCPLLLHFQRTELQLAREEWEAEMRETAVGRKEKRQQKQEDRDSWQIDFHTTCLGVSVKKSTGSLQGTMIELFNLDGSYGKGDIFHFWSLRPGGTTVGLTAYNCSTIPTQILFTSCSFTEMMDSEERLPPHVNGGGVIRHMCLSALTITGCTFSQCNTTLGSGGTILSHVSGVTDSSMLLSPIAAHPLVSCSCTATGLARRLSTTSLPSTSVNEVETTIHHCHFKNIERTNGDGAATLDIKTQLPFNLRATDPTKLAVLQIVLYTVGWISFSEVELRDRSEALYISSASVPAVVTTTLAALKPTLPATQGVADLISMDSAWTLNRTSGADLTVLHAGCF</sequence>
<proteinExistence type="predicted"/>
<evidence type="ECO:0000313" key="2">
    <source>
        <dbReference type="Proteomes" id="UP001281761"/>
    </source>
</evidence>
<evidence type="ECO:0000313" key="1">
    <source>
        <dbReference type="EMBL" id="KAK2944622.1"/>
    </source>
</evidence>
<dbReference type="EMBL" id="JARBJD010000291">
    <property type="protein sequence ID" value="KAK2944622.1"/>
    <property type="molecule type" value="Genomic_DNA"/>
</dbReference>
<organism evidence="1 2">
    <name type="scientific">Blattamonas nauphoetae</name>
    <dbReference type="NCBI Taxonomy" id="2049346"/>
    <lineage>
        <taxon>Eukaryota</taxon>
        <taxon>Metamonada</taxon>
        <taxon>Preaxostyla</taxon>
        <taxon>Oxymonadida</taxon>
        <taxon>Blattamonas</taxon>
    </lineage>
</organism>
<accession>A0ABQ9X105</accession>
<name>A0ABQ9X105_9EUKA</name>